<organism evidence="1">
    <name type="scientific">marine sediment metagenome</name>
    <dbReference type="NCBI Taxonomy" id="412755"/>
    <lineage>
        <taxon>unclassified sequences</taxon>
        <taxon>metagenomes</taxon>
        <taxon>ecological metagenomes</taxon>
    </lineage>
</organism>
<reference evidence="1" key="1">
    <citation type="journal article" date="2014" name="Front. Microbiol.">
        <title>High frequency of phylogenetically diverse reductive dehalogenase-homologous genes in deep subseafloor sedimentary metagenomes.</title>
        <authorList>
            <person name="Kawai M."/>
            <person name="Futagami T."/>
            <person name="Toyoda A."/>
            <person name="Takaki Y."/>
            <person name="Nishi S."/>
            <person name="Hori S."/>
            <person name="Arai W."/>
            <person name="Tsubouchi T."/>
            <person name="Morono Y."/>
            <person name="Uchiyama I."/>
            <person name="Ito T."/>
            <person name="Fujiyama A."/>
            <person name="Inagaki F."/>
            <person name="Takami H."/>
        </authorList>
    </citation>
    <scope>NUCLEOTIDE SEQUENCE</scope>
    <source>
        <strain evidence="1">Expedition CK06-06</strain>
    </source>
</reference>
<evidence type="ECO:0008006" key="2">
    <source>
        <dbReference type="Google" id="ProtNLM"/>
    </source>
</evidence>
<evidence type="ECO:0000313" key="1">
    <source>
        <dbReference type="EMBL" id="GAG11315.1"/>
    </source>
</evidence>
<name>X0UZR2_9ZZZZ</name>
<proteinExistence type="predicted"/>
<accession>X0UZR2</accession>
<gene>
    <name evidence="1" type="ORF">S01H1_37289</name>
</gene>
<protein>
    <recommendedName>
        <fullName evidence="2">Hydrazine synthase alpha subunit middle domain-containing protein</fullName>
    </recommendedName>
</protein>
<dbReference type="EMBL" id="BARS01023419">
    <property type="protein sequence ID" value="GAG11315.1"/>
    <property type="molecule type" value="Genomic_DNA"/>
</dbReference>
<dbReference type="Gene3D" id="2.120.10.30">
    <property type="entry name" value="TolB, C-terminal domain"/>
    <property type="match status" value="1"/>
</dbReference>
<comment type="caution">
    <text evidence="1">The sequence shown here is derived from an EMBL/GenBank/DDBJ whole genome shotgun (WGS) entry which is preliminary data.</text>
</comment>
<dbReference type="AlphaFoldDB" id="X0UZR2"/>
<sequence>MKRRRFICQMLHEYLGYFYDYGDIAGGGVYVLDEPGHSLKIRDLIKGHLPRGNYTTLALSYDAQTIYFAFAERAAKKPDYYSSQRRCFHIYAMDADGANLRQLTNGPDDDFDPCPLPDGGIAFMSTRRGGFGRCHNPWEPLPSYTLHRMNASGQAVRTLSFHETNEWHPSVLLDGRIVYSRWDYVDRSAANYHGLWVSNPDGSNPSILFGNYTQRINACFQPRAIPGSNQIIFVAGAHHADVGGSLVVFDPAREKLDPETGQDRFDS</sequence>
<feature type="non-terminal residue" evidence="1">
    <location>
        <position position="267"/>
    </location>
</feature>
<dbReference type="InterPro" id="IPR011042">
    <property type="entry name" value="6-blade_b-propeller_TolB-like"/>
</dbReference>
<dbReference type="SUPFAM" id="SSF69304">
    <property type="entry name" value="Tricorn protease N-terminal domain"/>
    <property type="match status" value="1"/>
</dbReference>